<evidence type="ECO:0000313" key="7">
    <source>
        <dbReference type="Proteomes" id="UP000193411"/>
    </source>
</evidence>
<dbReference type="PRINTS" id="PR00411">
    <property type="entry name" value="PNDRDTASEI"/>
</dbReference>
<dbReference type="GO" id="GO:0005737">
    <property type="term" value="C:cytoplasm"/>
    <property type="evidence" value="ECO:0007669"/>
    <property type="project" value="TreeGrafter"/>
</dbReference>
<dbReference type="GO" id="GO:0004174">
    <property type="term" value="F:electron-transferring-flavoprotein dehydrogenase activity"/>
    <property type="evidence" value="ECO:0007669"/>
    <property type="project" value="TreeGrafter"/>
</dbReference>
<evidence type="ECO:0000256" key="3">
    <source>
        <dbReference type="ARBA" id="ARBA00022827"/>
    </source>
</evidence>
<dbReference type="SUPFAM" id="SSF51905">
    <property type="entry name" value="FAD/NAD(P)-binding domain"/>
    <property type="match status" value="1"/>
</dbReference>
<evidence type="ECO:0000259" key="5">
    <source>
        <dbReference type="Pfam" id="PF07992"/>
    </source>
</evidence>
<reference evidence="6 7" key="1">
    <citation type="submission" date="2016-07" db="EMBL/GenBank/DDBJ databases">
        <title>Pervasive Adenine N6-methylation of Active Genes in Fungi.</title>
        <authorList>
            <consortium name="DOE Joint Genome Institute"/>
            <person name="Mondo S.J."/>
            <person name="Dannebaum R.O."/>
            <person name="Kuo R.C."/>
            <person name="Labutti K."/>
            <person name="Haridas S."/>
            <person name="Kuo A."/>
            <person name="Salamov A."/>
            <person name="Ahrendt S.R."/>
            <person name="Lipzen A."/>
            <person name="Sullivan W."/>
            <person name="Andreopoulos W.B."/>
            <person name="Clum A."/>
            <person name="Lindquist E."/>
            <person name="Daum C."/>
            <person name="Ramamoorthy G.K."/>
            <person name="Gryganskyi A."/>
            <person name="Culley D."/>
            <person name="Magnuson J.K."/>
            <person name="James T.Y."/>
            <person name="O'Malley M.A."/>
            <person name="Stajich J.E."/>
            <person name="Spatafora J.W."/>
            <person name="Visel A."/>
            <person name="Grigoriev I.V."/>
        </authorList>
    </citation>
    <scope>NUCLEOTIDE SEQUENCE [LARGE SCALE GENOMIC DNA]</scope>
    <source>
        <strain evidence="6 7">PL171</strain>
    </source>
</reference>
<name>A0A1Y2H448_9FUNG</name>
<dbReference type="PANTHER" id="PTHR43735">
    <property type="entry name" value="APOPTOSIS-INDUCING FACTOR 1"/>
    <property type="match status" value="1"/>
</dbReference>
<organism evidence="6 7">
    <name type="scientific">Catenaria anguillulae PL171</name>
    <dbReference type="NCBI Taxonomy" id="765915"/>
    <lineage>
        <taxon>Eukaryota</taxon>
        <taxon>Fungi</taxon>
        <taxon>Fungi incertae sedis</taxon>
        <taxon>Blastocladiomycota</taxon>
        <taxon>Blastocladiomycetes</taxon>
        <taxon>Blastocladiales</taxon>
        <taxon>Catenariaceae</taxon>
        <taxon>Catenaria</taxon>
    </lineage>
</organism>
<keyword evidence="3" id="KW-0274">FAD</keyword>
<dbReference type="GO" id="GO:0050660">
    <property type="term" value="F:flavin adenine dinucleotide binding"/>
    <property type="evidence" value="ECO:0007669"/>
    <property type="project" value="TreeGrafter"/>
</dbReference>
<dbReference type="STRING" id="765915.A0A1Y2H448"/>
<sequence length="438" mass="45486">MPAASQPTSSTTKRVRIAIIGAGPAGIITFNLLSTSLAKSKTPADIFLVNDKDSTFNNVASPRALVDPANVPVEKLQYPLAQLVEKPTGGSVNLFIVVGKVELVNKAAKELVFADDTPNGVKWIPEPPKDASQPNSTTKVAYDYLVIALGSSYHAPIKPVVGGTTEAFADQFAQTAKALKDPSIKHVVVAGLGIVGIEIAGEIKTEYPDKQVVAIGPALLSGSPPEIIAQARSVLAKKNISVIENCTIDIAAASKDLVFPIFQPGVKIPLTTRDKSLSGTNSVTTDCVILATGIKPNSSPLSEFPLTDKGYVPVDATFQVKDSPGVFAVGDIIQFPTPGVGKLAYLAGEQAKVVAENLAAVVVASVSGSAAAPKLRSWSAPKLVIISSLGRDAGIGYLPGIKTKLGIGAFMAKKLKGGDGGVGLVRHIKQSRFVPASK</sequence>
<dbReference type="EMBL" id="MCFL01000220">
    <property type="protein sequence ID" value="ORZ29329.1"/>
    <property type="molecule type" value="Genomic_DNA"/>
</dbReference>
<dbReference type="AlphaFoldDB" id="A0A1Y2H448"/>
<keyword evidence="2" id="KW-0285">Flavoprotein</keyword>
<dbReference type="Pfam" id="PF07992">
    <property type="entry name" value="Pyr_redox_2"/>
    <property type="match status" value="1"/>
</dbReference>
<feature type="domain" description="FAD/NAD(P)-binding" evidence="5">
    <location>
        <begin position="16"/>
        <end position="351"/>
    </location>
</feature>
<dbReference type="InterPro" id="IPR023753">
    <property type="entry name" value="FAD/NAD-binding_dom"/>
</dbReference>
<dbReference type="Proteomes" id="UP000193411">
    <property type="component" value="Unassembled WGS sequence"/>
</dbReference>
<protein>
    <recommendedName>
        <fullName evidence="5">FAD/NAD(P)-binding domain-containing protein</fullName>
    </recommendedName>
</protein>
<evidence type="ECO:0000313" key="6">
    <source>
        <dbReference type="EMBL" id="ORZ29329.1"/>
    </source>
</evidence>
<dbReference type="PRINTS" id="PR00368">
    <property type="entry name" value="FADPNR"/>
</dbReference>
<proteinExistence type="inferred from homology"/>
<dbReference type="OrthoDB" id="202203at2759"/>
<gene>
    <name evidence="6" type="ORF">BCR44DRAFT_158769</name>
</gene>
<dbReference type="InterPro" id="IPR036188">
    <property type="entry name" value="FAD/NAD-bd_sf"/>
</dbReference>
<comment type="caution">
    <text evidence="6">The sequence shown here is derived from an EMBL/GenBank/DDBJ whole genome shotgun (WGS) entry which is preliminary data.</text>
</comment>
<comment type="similarity">
    <text evidence="1">Belongs to the FAD-dependent oxidoreductase family.</text>
</comment>
<accession>A0A1Y2H448</accession>
<keyword evidence="4" id="KW-0560">Oxidoreductase</keyword>
<dbReference type="PANTHER" id="PTHR43735:SF3">
    <property type="entry name" value="FERROPTOSIS SUPPRESSOR PROTEIN 1"/>
    <property type="match status" value="1"/>
</dbReference>
<evidence type="ECO:0000256" key="1">
    <source>
        <dbReference type="ARBA" id="ARBA00006442"/>
    </source>
</evidence>
<dbReference type="Gene3D" id="3.50.50.100">
    <property type="match status" value="1"/>
</dbReference>
<evidence type="ECO:0000256" key="2">
    <source>
        <dbReference type="ARBA" id="ARBA00022630"/>
    </source>
</evidence>
<evidence type="ECO:0000256" key="4">
    <source>
        <dbReference type="ARBA" id="ARBA00023002"/>
    </source>
</evidence>
<keyword evidence="7" id="KW-1185">Reference proteome</keyword>